<feature type="transmembrane region" description="Helical" evidence="6">
    <location>
        <begin position="347"/>
        <end position="371"/>
    </location>
</feature>
<feature type="domain" description="Major facilitator superfamily (MFS) profile" evidence="7">
    <location>
        <begin position="45"/>
        <end position="557"/>
    </location>
</feature>
<keyword evidence="9" id="KW-1185">Reference proteome</keyword>
<dbReference type="OrthoDB" id="2587356at2759"/>
<dbReference type="InterPro" id="IPR053791">
    <property type="entry name" value="MFS_Tri12-like"/>
</dbReference>
<dbReference type="PROSITE" id="PS00216">
    <property type="entry name" value="SUGAR_TRANSPORT_1"/>
    <property type="match status" value="1"/>
</dbReference>
<evidence type="ECO:0000256" key="1">
    <source>
        <dbReference type="ARBA" id="ARBA00004141"/>
    </source>
</evidence>
<dbReference type="EMBL" id="JAGMUU010000015">
    <property type="protein sequence ID" value="KAH7137503.1"/>
    <property type="molecule type" value="Genomic_DNA"/>
</dbReference>
<feature type="transmembrane region" description="Helical" evidence="6">
    <location>
        <begin position="408"/>
        <end position="429"/>
    </location>
</feature>
<evidence type="ECO:0000256" key="5">
    <source>
        <dbReference type="ARBA" id="ARBA00023180"/>
    </source>
</evidence>
<accession>A0A9P9EH05</accession>
<gene>
    <name evidence="8" type="ORF">B0J13DRAFT_640026</name>
</gene>
<feature type="transmembrane region" description="Helical" evidence="6">
    <location>
        <begin position="276"/>
        <end position="293"/>
    </location>
</feature>
<dbReference type="Gene3D" id="1.20.1250.20">
    <property type="entry name" value="MFS general substrate transporter like domains"/>
    <property type="match status" value="1"/>
</dbReference>
<evidence type="ECO:0000259" key="7">
    <source>
        <dbReference type="PROSITE" id="PS50850"/>
    </source>
</evidence>
<sequence>MASEICPAEKNNMGSVEQCESVERPATVDRDDTIKGSVYQGLTFTSVTVYLAILAVGFAEMMVIISSGSLARTMVADIGGSNKVQWISQSVPIVNLALGAPVSQAADYWGRKWFLVVSCAFAVVGSVIVSRATNIDMALAGNALASISTSAQPLLYAVASEILPRRFRPAAQGGVSGIFAVGAIVGLLMGSALTKTNPSGWRIVWYFNTGLFAITALVILVLYNPPPRAEQTNLTLREKLKKLDWVGIVTLAVAVTTLCIGLTWSENPFSWKDAHVLAPFLVGIALIICLALYEGFIKKDGLFHHGLFSNDRNFAISCLLIFTEGMAFFVANTYVPLEVSVLFESNSILATLNFSIVFMGAVVGSIIASVICSWSKQLRWPLVISYVGFVIFYACWMSIGFGDYKNTWGYNIFLGLGFGGCLTCVVVAAQFSAPPELLALSSGALITARSGGAAIGFAIGNAIFNSQIGKNLPRDIASAVAPLGLPSESLGPFIQALNNHDDSAFATIEGVTPEIIQAGVHGLRQAYITSLRPLHSFGLALSVLAVIASFFIIDPKSDFTMEVDAPLDEPKDQQDKRVDA</sequence>
<feature type="transmembrane region" description="Helical" evidence="6">
    <location>
        <begin position="534"/>
        <end position="553"/>
    </location>
</feature>
<evidence type="ECO:0000256" key="2">
    <source>
        <dbReference type="ARBA" id="ARBA00022692"/>
    </source>
</evidence>
<keyword evidence="5" id="KW-0325">Glycoprotein</keyword>
<organism evidence="8 9">
    <name type="scientific">Dactylonectria estremocensis</name>
    <dbReference type="NCBI Taxonomy" id="1079267"/>
    <lineage>
        <taxon>Eukaryota</taxon>
        <taxon>Fungi</taxon>
        <taxon>Dikarya</taxon>
        <taxon>Ascomycota</taxon>
        <taxon>Pezizomycotina</taxon>
        <taxon>Sordariomycetes</taxon>
        <taxon>Hypocreomycetidae</taxon>
        <taxon>Hypocreales</taxon>
        <taxon>Nectriaceae</taxon>
        <taxon>Dactylonectria</taxon>
    </lineage>
</organism>
<keyword evidence="2 6" id="KW-0812">Transmembrane</keyword>
<dbReference type="CDD" id="cd06179">
    <property type="entry name" value="MFS_TRI12_like"/>
    <property type="match status" value="1"/>
</dbReference>
<dbReference type="InterPro" id="IPR011701">
    <property type="entry name" value="MFS"/>
</dbReference>
<feature type="transmembrane region" description="Helical" evidence="6">
    <location>
        <begin position="203"/>
        <end position="223"/>
    </location>
</feature>
<protein>
    <submittedName>
        <fullName evidence="8">Major facilitator superfamily domain-containing protein</fullName>
    </submittedName>
</protein>
<feature type="transmembrane region" description="Helical" evidence="6">
    <location>
        <begin position="47"/>
        <end position="65"/>
    </location>
</feature>
<name>A0A9P9EH05_9HYPO</name>
<dbReference type="AlphaFoldDB" id="A0A9P9EH05"/>
<evidence type="ECO:0000256" key="4">
    <source>
        <dbReference type="ARBA" id="ARBA00023136"/>
    </source>
</evidence>
<dbReference type="SUPFAM" id="SSF103473">
    <property type="entry name" value="MFS general substrate transporter"/>
    <property type="match status" value="1"/>
</dbReference>
<feature type="transmembrane region" description="Helical" evidence="6">
    <location>
        <begin position="383"/>
        <end position="402"/>
    </location>
</feature>
<evidence type="ECO:0000256" key="6">
    <source>
        <dbReference type="SAM" id="Phobius"/>
    </source>
</evidence>
<comment type="caution">
    <text evidence="8">The sequence shown here is derived from an EMBL/GenBank/DDBJ whole genome shotgun (WGS) entry which is preliminary data.</text>
</comment>
<dbReference type="Pfam" id="PF07690">
    <property type="entry name" value="MFS_1"/>
    <property type="match status" value="1"/>
</dbReference>
<proteinExistence type="predicted"/>
<dbReference type="PANTHER" id="PTHR23501:SF195">
    <property type="entry name" value="PEP5"/>
    <property type="match status" value="1"/>
</dbReference>
<comment type="subcellular location">
    <subcellularLocation>
        <location evidence="1">Membrane</location>
        <topology evidence="1">Multi-pass membrane protein</topology>
    </subcellularLocation>
</comment>
<evidence type="ECO:0000256" key="3">
    <source>
        <dbReference type="ARBA" id="ARBA00022989"/>
    </source>
</evidence>
<keyword evidence="3 6" id="KW-1133">Transmembrane helix</keyword>
<evidence type="ECO:0000313" key="9">
    <source>
        <dbReference type="Proteomes" id="UP000717696"/>
    </source>
</evidence>
<reference evidence="8" key="1">
    <citation type="journal article" date="2021" name="Nat. Commun.">
        <title>Genetic determinants of endophytism in the Arabidopsis root mycobiome.</title>
        <authorList>
            <person name="Mesny F."/>
            <person name="Miyauchi S."/>
            <person name="Thiergart T."/>
            <person name="Pickel B."/>
            <person name="Atanasova L."/>
            <person name="Karlsson M."/>
            <person name="Huettel B."/>
            <person name="Barry K.W."/>
            <person name="Haridas S."/>
            <person name="Chen C."/>
            <person name="Bauer D."/>
            <person name="Andreopoulos W."/>
            <person name="Pangilinan J."/>
            <person name="LaButti K."/>
            <person name="Riley R."/>
            <person name="Lipzen A."/>
            <person name="Clum A."/>
            <person name="Drula E."/>
            <person name="Henrissat B."/>
            <person name="Kohler A."/>
            <person name="Grigoriev I.V."/>
            <person name="Martin F.M."/>
            <person name="Hacquard S."/>
        </authorList>
    </citation>
    <scope>NUCLEOTIDE SEQUENCE</scope>
    <source>
        <strain evidence="8">MPI-CAGE-AT-0021</strain>
    </source>
</reference>
<feature type="transmembrane region" description="Helical" evidence="6">
    <location>
        <begin position="170"/>
        <end position="191"/>
    </location>
</feature>
<dbReference type="PANTHER" id="PTHR23501">
    <property type="entry name" value="MAJOR FACILITATOR SUPERFAMILY"/>
    <property type="match status" value="1"/>
</dbReference>
<dbReference type="GO" id="GO:0005886">
    <property type="term" value="C:plasma membrane"/>
    <property type="evidence" value="ECO:0007669"/>
    <property type="project" value="TreeGrafter"/>
</dbReference>
<feature type="transmembrane region" description="Helical" evidence="6">
    <location>
        <begin position="113"/>
        <end position="132"/>
    </location>
</feature>
<feature type="transmembrane region" description="Helical" evidence="6">
    <location>
        <begin position="314"/>
        <end position="335"/>
    </location>
</feature>
<dbReference type="PROSITE" id="PS50850">
    <property type="entry name" value="MFS"/>
    <property type="match status" value="1"/>
</dbReference>
<dbReference type="InterPro" id="IPR036259">
    <property type="entry name" value="MFS_trans_sf"/>
</dbReference>
<keyword evidence="4 6" id="KW-0472">Membrane</keyword>
<dbReference type="InterPro" id="IPR020846">
    <property type="entry name" value="MFS_dom"/>
</dbReference>
<feature type="transmembrane region" description="Helical" evidence="6">
    <location>
        <begin position="243"/>
        <end position="264"/>
    </location>
</feature>
<dbReference type="InterPro" id="IPR005829">
    <property type="entry name" value="Sugar_transporter_CS"/>
</dbReference>
<dbReference type="GO" id="GO:0022857">
    <property type="term" value="F:transmembrane transporter activity"/>
    <property type="evidence" value="ECO:0007669"/>
    <property type="project" value="InterPro"/>
</dbReference>
<evidence type="ECO:0000313" key="8">
    <source>
        <dbReference type="EMBL" id="KAH7137503.1"/>
    </source>
</evidence>
<dbReference type="Proteomes" id="UP000717696">
    <property type="component" value="Unassembled WGS sequence"/>
</dbReference>